<comment type="similarity">
    <text evidence="1">Belongs to the bacterial sugar transferase family.</text>
</comment>
<feature type="domain" description="Bacterial sugar transferase" evidence="4">
    <location>
        <begin position="15"/>
        <end position="207"/>
    </location>
</feature>
<proteinExistence type="inferred from homology"/>
<evidence type="ECO:0000259" key="4">
    <source>
        <dbReference type="Pfam" id="PF02397"/>
    </source>
</evidence>
<protein>
    <submittedName>
        <fullName evidence="5">Lipopolysaccharide/colanic/teichoic acid biosynthesis glycosyltransferase</fullName>
    </submittedName>
</protein>
<keyword evidence="3" id="KW-0472">Membrane</keyword>
<evidence type="ECO:0000256" key="2">
    <source>
        <dbReference type="ARBA" id="ARBA00023169"/>
    </source>
</evidence>
<dbReference type="PANTHER" id="PTHR30576:SF0">
    <property type="entry name" value="UNDECAPRENYL-PHOSPHATE N-ACETYLGALACTOSAMINYL 1-PHOSPHATE TRANSFERASE-RELATED"/>
    <property type="match status" value="1"/>
</dbReference>
<name>A0A4R3M0L9_9HYPH</name>
<dbReference type="PANTHER" id="PTHR30576">
    <property type="entry name" value="COLANIC BIOSYNTHESIS UDP-GLUCOSE LIPID CARRIER TRANSFERASE"/>
    <property type="match status" value="1"/>
</dbReference>
<dbReference type="RefSeq" id="WP_132030066.1">
    <property type="nucleotide sequence ID" value="NZ_SMAI01000002.1"/>
</dbReference>
<evidence type="ECO:0000256" key="3">
    <source>
        <dbReference type="SAM" id="Phobius"/>
    </source>
</evidence>
<dbReference type="EMBL" id="SMAI01000002">
    <property type="protein sequence ID" value="TCT06570.1"/>
    <property type="molecule type" value="Genomic_DNA"/>
</dbReference>
<accession>A0A4R3M0L9</accession>
<evidence type="ECO:0000313" key="5">
    <source>
        <dbReference type="EMBL" id="TCT06570.1"/>
    </source>
</evidence>
<gene>
    <name evidence="5" type="ORF">EDC64_10247</name>
</gene>
<dbReference type="OrthoDB" id="9808602at2"/>
<dbReference type="Pfam" id="PF02397">
    <property type="entry name" value="Bac_transf"/>
    <property type="match status" value="1"/>
</dbReference>
<keyword evidence="6" id="KW-1185">Reference proteome</keyword>
<dbReference type="AlphaFoldDB" id="A0A4R3M0L9"/>
<keyword evidence="2" id="KW-0270">Exopolysaccharide synthesis</keyword>
<keyword evidence="3" id="KW-1133">Transmembrane helix</keyword>
<dbReference type="GO" id="GO:0016780">
    <property type="term" value="F:phosphotransferase activity, for other substituted phosphate groups"/>
    <property type="evidence" value="ECO:0007669"/>
    <property type="project" value="TreeGrafter"/>
</dbReference>
<feature type="transmembrane region" description="Helical" evidence="3">
    <location>
        <begin position="20"/>
        <end position="41"/>
    </location>
</feature>
<evidence type="ECO:0000256" key="1">
    <source>
        <dbReference type="ARBA" id="ARBA00006464"/>
    </source>
</evidence>
<evidence type="ECO:0000313" key="6">
    <source>
        <dbReference type="Proteomes" id="UP000294664"/>
    </source>
</evidence>
<keyword evidence="3" id="KW-0812">Transmembrane</keyword>
<organism evidence="5 6">
    <name type="scientific">Aquabacter spiritensis</name>
    <dbReference type="NCBI Taxonomy" id="933073"/>
    <lineage>
        <taxon>Bacteria</taxon>
        <taxon>Pseudomonadati</taxon>
        <taxon>Pseudomonadota</taxon>
        <taxon>Alphaproteobacteria</taxon>
        <taxon>Hyphomicrobiales</taxon>
        <taxon>Xanthobacteraceae</taxon>
        <taxon>Aquabacter</taxon>
    </lineage>
</organism>
<sequence length="212" mass="24042">MAEEDFIHPGVRIGKRAVDIVLGCGALIVLALIFVPVALAIKLTSPGPIFYRQLRVGLADQTRTRLFYLFKFRSMYIDAEKRGAVWASANDPRVTPVGRFLRKTRIDELPQAVNVLKGEMSVVGPRPERPVFFQKLETEIPFYVERTFGLKPGITGLAQVNQGYDASIEDVRSKVSYDHAYAIRLMYPLDWIKTDLWIILRTFSTMVHGRGQ</sequence>
<dbReference type="GO" id="GO:0000271">
    <property type="term" value="P:polysaccharide biosynthetic process"/>
    <property type="evidence" value="ECO:0007669"/>
    <property type="project" value="UniProtKB-KW"/>
</dbReference>
<keyword evidence="5" id="KW-0808">Transferase</keyword>
<comment type="caution">
    <text evidence="5">The sequence shown here is derived from an EMBL/GenBank/DDBJ whole genome shotgun (WGS) entry which is preliminary data.</text>
</comment>
<reference evidence="5 6" key="1">
    <citation type="submission" date="2019-03" db="EMBL/GenBank/DDBJ databases">
        <title>Genomic Encyclopedia of Type Strains, Phase IV (KMG-IV): sequencing the most valuable type-strain genomes for metagenomic binning, comparative biology and taxonomic classification.</title>
        <authorList>
            <person name="Goeker M."/>
        </authorList>
    </citation>
    <scope>NUCLEOTIDE SEQUENCE [LARGE SCALE GENOMIC DNA]</scope>
    <source>
        <strain evidence="5 6">DSM 9035</strain>
    </source>
</reference>
<dbReference type="Proteomes" id="UP000294664">
    <property type="component" value="Unassembled WGS sequence"/>
</dbReference>
<dbReference type="InterPro" id="IPR003362">
    <property type="entry name" value="Bact_transf"/>
</dbReference>